<keyword evidence="1" id="KW-0732">Signal</keyword>
<dbReference type="InterPro" id="IPR029070">
    <property type="entry name" value="Chitinase_insertion_sf"/>
</dbReference>
<evidence type="ECO:0000259" key="2">
    <source>
        <dbReference type="PROSITE" id="PS51272"/>
    </source>
</evidence>
<dbReference type="Pfam" id="PF00704">
    <property type="entry name" value="Glyco_hydro_18"/>
    <property type="match status" value="1"/>
</dbReference>
<evidence type="ECO:0000259" key="3">
    <source>
        <dbReference type="PROSITE" id="PS51910"/>
    </source>
</evidence>
<feature type="signal peptide" evidence="1">
    <location>
        <begin position="1"/>
        <end position="34"/>
    </location>
</feature>
<dbReference type="SMART" id="SM00636">
    <property type="entry name" value="Glyco_18"/>
    <property type="match status" value="1"/>
</dbReference>
<feature type="domain" description="GH18" evidence="3">
    <location>
        <begin position="227"/>
        <end position="538"/>
    </location>
</feature>
<dbReference type="Gene3D" id="3.20.20.80">
    <property type="entry name" value="Glycosidases"/>
    <property type="match status" value="1"/>
</dbReference>
<comment type="caution">
    <text evidence="4">The sequence shown here is derived from an EMBL/GenBank/DDBJ whole genome shotgun (WGS) entry which is preliminary data.</text>
</comment>
<feature type="domain" description="SLH" evidence="2">
    <location>
        <begin position="163"/>
        <end position="222"/>
    </location>
</feature>
<feature type="domain" description="SLH" evidence="2">
    <location>
        <begin position="98"/>
        <end position="161"/>
    </location>
</feature>
<proteinExistence type="predicted"/>
<dbReference type="RefSeq" id="WP_210658954.1">
    <property type="nucleotide sequence ID" value="NZ_JAGKSP010000005.1"/>
</dbReference>
<evidence type="ECO:0000313" key="5">
    <source>
        <dbReference type="Proteomes" id="UP000673394"/>
    </source>
</evidence>
<evidence type="ECO:0000313" key="4">
    <source>
        <dbReference type="EMBL" id="MBP3964018.1"/>
    </source>
</evidence>
<dbReference type="PROSITE" id="PS51272">
    <property type="entry name" value="SLH"/>
    <property type="match status" value="3"/>
</dbReference>
<sequence>MNHRNRALLSRVMAASIGLLCLMCCTNYVPFSSAEPSPRSPYDDITFNFARESILNMTQLGIMYGTGERRFEPNKAITRAEFMTLVDRLFGIKPVESEIPSFKDVSKSAWYYQWVQPAVQLGIAQGNATQYFEPGRPVSREEAAVIMNRALNQAESSVIPAIYDDQDQLSDWALPAVIHLTQLALITGNEGKFRPKESITRQEAAVLMNRVWTYGDWAKQIKASPPSKIQLGWQYGQTTLQFERQVAQSSVNTLSPRWFFLGKNGAFEDHMDASLLTWTHAHGKKLWAMVGNHSDQAATHAMLTDLTQRQAFIKQLADRVQRFNIDGLNIDFENMMPQDRDAFTSFVQALRLATKATLSVNVSPDFGYDWTEVFDYNALGELADYVLLMGYDEHWGGAPEAGSVSSLPWLKAGIEALLEKVPAHKVILALPLYTRIWKSDMNGGGVQSEDITLTSQNSQVLSGHASIAWDARLGQYFAAYSEPKNGIILNRIWMEDGRSLSNKIGLGESHSIAGYGYWYMGGESRDSWTSVQNSLRYHSYSFS</sequence>
<dbReference type="SUPFAM" id="SSF51445">
    <property type="entry name" value="(Trans)glycosidases"/>
    <property type="match status" value="1"/>
</dbReference>
<organism evidence="4 5">
    <name type="scientific">Paenibacillus lignilyticus</name>
    <dbReference type="NCBI Taxonomy" id="1172615"/>
    <lineage>
        <taxon>Bacteria</taxon>
        <taxon>Bacillati</taxon>
        <taxon>Bacillota</taxon>
        <taxon>Bacilli</taxon>
        <taxon>Bacillales</taxon>
        <taxon>Paenibacillaceae</taxon>
        <taxon>Paenibacillus</taxon>
    </lineage>
</organism>
<dbReference type="Gene3D" id="3.10.50.10">
    <property type="match status" value="1"/>
</dbReference>
<dbReference type="PROSITE" id="PS51910">
    <property type="entry name" value="GH18_2"/>
    <property type="match status" value="1"/>
</dbReference>
<dbReference type="Proteomes" id="UP000673394">
    <property type="component" value="Unassembled WGS sequence"/>
</dbReference>
<dbReference type="Pfam" id="PF00395">
    <property type="entry name" value="SLH"/>
    <property type="match status" value="3"/>
</dbReference>
<feature type="chain" id="PRO_5047015816" evidence="1">
    <location>
        <begin position="35"/>
        <end position="543"/>
    </location>
</feature>
<dbReference type="EMBL" id="JAGKSP010000005">
    <property type="protein sequence ID" value="MBP3964018.1"/>
    <property type="molecule type" value="Genomic_DNA"/>
</dbReference>
<dbReference type="InterPro" id="IPR001223">
    <property type="entry name" value="Glyco_hydro18_cat"/>
</dbReference>
<dbReference type="InterPro" id="IPR001119">
    <property type="entry name" value="SLH_dom"/>
</dbReference>
<dbReference type="InterPro" id="IPR017853">
    <property type="entry name" value="GH"/>
</dbReference>
<dbReference type="InterPro" id="IPR011583">
    <property type="entry name" value="Chitinase_II/V-like_cat"/>
</dbReference>
<name>A0ABS5CET8_9BACL</name>
<feature type="domain" description="SLH" evidence="2">
    <location>
        <begin position="37"/>
        <end position="97"/>
    </location>
</feature>
<gene>
    <name evidence="4" type="ORF">I8J30_14975</name>
</gene>
<accession>A0ABS5CET8</accession>
<evidence type="ECO:0000256" key="1">
    <source>
        <dbReference type="SAM" id="SignalP"/>
    </source>
</evidence>
<keyword evidence="5" id="KW-1185">Reference proteome</keyword>
<reference evidence="4 5" key="1">
    <citation type="submission" date="2021-04" db="EMBL/GenBank/DDBJ databases">
        <title>Paenibacillus sp. DLE-14 whole genome sequence.</title>
        <authorList>
            <person name="Ham Y.J."/>
        </authorList>
    </citation>
    <scope>NUCLEOTIDE SEQUENCE [LARGE SCALE GENOMIC DNA]</scope>
    <source>
        <strain evidence="4 5">DLE-14</strain>
    </source>
</reference>
<dbReference type="PANTHER" id="PTHR46066">
    <property type="entry name" value="CHITINASE DOMAIN-CONTAINING PROTEIN 1 FAMILY MEMBER"/>
    <property type="match status" value="1"/>
</dbReference>
<dbReference type="PANTHER" id="PTHR46066:SF2">
    <property type="entry name" value="CHITINASE DOMAIN-CONTAINING PROTEIN 1"/>
    <property type="match status" value="1"/>
</dbReference>
<protein>
    <submittedName>
        <fullName evidence="4">S-layer homology domain-containing protein</fullName>
    </submittedName>
</protein>